<reference evidence="2" key="1">
    <citation type="submission" date="2016-10" db="EMBL/GenBank/DDBJ databases">
        <authorList>
            <person name="Varghese N."/>
            <person name="Submissions S."/>
        </authorList>
    </citation>
    <scope>NUCLEOTIDE SEQUENCE [LARGE SCALE GENOMIC DNA]</scope>
    <source>
        <strain evidence="2">DSM 26893</strain>
    </source>
</reference>
<sequence>MYHRLLDRWDEHRVQRGNALKHRSDFALDAELACPGARKVRSIREFCALAAMTAEDPTFFDEPDTQNLGVKWKDGWIEFPSSVSTDTEENNVVSAKVTKTRINEHALLIFHHWNAGARYRQLSKYLARQGITVVEIAMPYHFERRRHGSLHADYMLSSNLGRTIQSMRQAVLDGRKLIRILESEGYKSFSVLGLSLGSWTAGLVAAHEQTVGKAALVLTAGSLPDMVWTGRATQHIRASLENKIELADLRRAWAPISLAAWTRRLARPDLDLLLVVAKRDTVVIPALSKKFIAKLEAGGAKPNVLELNCGHYSLSLPPHIIWTGLSISRFLSKGH</sequence>
<dbReference type="InterPro" id="IPR029058">
    <property type="entry name" value="AB_hydrolase_fold"/>
</dbReference>
<organism evidence="1 2">
    <name type="scientific">Palleronia pelagia</name>
    <dbReference type="NCBI Taxonomy" id="387096"/>
    <lineage>
        <taxon>Bacteria</taxon>
        <taxon>Pseudomonadati</taxon>
        <taxon>Pseudomonadota</taxon>
        <taxon>Alphaproteobacteria</taxon>
        <taxon>Rhodobacterales</taxon>
        <taxon>Roseobacteraceae</taxon>
        <taxon>Palleronia</taxon>
    </lineage>
</organism>
<evidence type="ECO:0008006" key="3">
    <source>
        <dbReference type="Google" id="ProtNLM"/>
    </source>
</evidence>
<evidence type="ECO:0000313" key="2">
    <source>
        <dbReference type="Proteomes" id="UP000199372"/>
    </source>
</evidence>
<dbReference type="Proteomes" id="UP000199372">
    <property type="component" value="Unassembled WGS sequence"/>
</dbReference>
<gene>
    <name evidence="1" type="ORF">SAMN04488011_1123</name>
</gene>
<dbReference type="OrthoDB" id="105300at2"/>
<dbReference type="NCBIfam" id="NF047337">
    <property type="entry name" value="hydrolase_RcgR"/>
    <property type="match status" value="1"/>
</dbReference>
<dbReference type="AlphaFoldDB" id="A0A1H8LVV0"/>
<keyword evidence="2" id="KW-1185">Reference proteome</keyword>
<dbReference type="SUPFAM" id="SSF53474">
    <property type="entry name" value="alpha/beta-Hydrolases"/>
    <property type="match status" value="1"/>
</dbReference>
<dbReference type="RefSeq" id="WP_091846708.1">
    <property type="nucleotide sequence ID" value="NZ_FOCM01000012.1"/>
</dbReference>
<dbReference type="InterPro" id="IPR058111">
    <property type="entry name" value="RcgR-like"/>
</dbReference>
<evidence type="ECO:0000313" key="1">
    <source>
        <dbReference type="EMBL" id="SEO09209.1"/>
    </source>
</evidence>
<name>A0A1H8LVV0_9RHOB</name>
<accession>A0A1H8LVV0</accession>
<dbReference type="Gene3D" id="3.40.50.1820">
    <property type="entry name" value="alpha/beta hydrolase"/>
    <property type="match status" value="1"/>
</dbReference>
<dbReference type="EMBL" id="FOCM01000012">
    <property type="protein sequence ID" value="SEO09209.1"/>
    <property type="molecule type" value="Genomic_DNA"/>
</dbReference>
<proteinExistence type="predicted"/>
<protein>
    <recommendedName>
        <fullName evidence="3">Dienelactone hydrolase-related enzyme</fullName>
    </recommendedName>
</protein>